<evidence type="ECO:0000256" key="2">
    <source>
        <dbReference type="ARBA" id="ARBA00023015"/>
    </source>
</evidence>
<keyword evidence="2" id="KW-0805">Transcription regulation</keyword>
<dbReference type="Gene3D" id="1.10.10.10">
    <property type="entry name" value="Winged helix-like DNA-binding domain superfamily/Winged helix DNA-binding domain"/>
    <property type="match status" value="1"/>
</dbReference>
<accession>A0A7Y5Z1W2</accession>
<dbReference type="Proteomes" id="UP000536720">
    <property type="component" value="Unassembled WGS sequence"/>
</dbReference>
<dbReference type="GO" id="GO:0003700">
    <property type="term" value="F:DNA-binding transcription factor activity"/>
    <property type="evidence" value="ECO:0007669"/>
    <property type="project" value="InterPro"/>
</dbReference>
<dbReference type="AlphaFoldDB" id="A0A7Y5Z1W2"/>
<dbReference type="EMBL" id="JABFMR010000002">
    <property type="protein sequence ID" value="NUT85505.1"/>
    <property type="molecule type" value="Genomic_DNA"/>
</dbReference>
<dbReference type="InterPro" id="IPR000847">
    <property type="entry name" value="LysR_HTH_N"/>
</dbReference>
<protein>
    <submittedName>
        <fullName evidence="6">LysR family transcriptional regulator</fullName>
    </submittedName>
</protein>
<evidence type="ECO:0000259" key="5">
    <source>
        <dbReference type="PROSITE" id="PS50931"/>
    </source>
</evidence>
<dbReference type="SUPFAM" id="SSF53850">
    <property type="entry name" value="Periplasmic binding protein-like II"/>
    <property type="match status" value="1"/>
</dbReference>
<evidence type="ECO:0000256" key="3">
    <source>
        <dbReference type="ARBA" id="ARBA00023125"/>
    </source>
</evidence>
<dbReference type="Pfam" id="PF00126">
    <property type="entry name" value="HTH_1"/>
    <property type="match status" value="1"/>
</dbReference>
<dbReference type="Pfam" id="PF03466">
    <property type="entry name" value="LysR_substrate"/>
    <property type="match status" value="1"/>
</dbReference>
<evidence type="ECO:0000313" key="6">
    <source>
        <dbReference type="EMBL" id="NUT85505.1"/>
    </source>
</evidence>
<evidence type="ECO:0000256" key="4">
    <source>
        <dbReference type="ARBA" id="ARBA00023163"/>
    </source>
</evidence>
<comment type="similarity">
    <text evidence="1">Belongs to the LysR transcriptional regulatory family.</text>
</comment>
<comment type="caution">
    <text evidence="6">The sequence shown here is derived from an EMBL/GenBank/DDBJ whole genome shotgun (WGS) entry which is preliminary data.</text>
</comment>
<evidence type="ECO:0000313" key="7">
    <source>
        <dbReference type="Proteomes" id="UP000536720"/>
    </source>
</evidence>
<gene>
    <name evidence="6" type="ORF">HNO91_03685</name>
</gene>
<dbReference type="GO" id="GO:0000976">
    <property type="term" value="F:transcription cis-regulatory region binding"/>
    <property type="evidence" value="ECO:0007669"/>
    <property type="project" value="TreeGrafter"/>
</dbReference>
<name>A0A7Y5Z1W2_9PSED</name>
<keyword evidence="4" id="KW-0804">Transcription</keyword>
<dbReference type="SUPFAM" id="SSF46785">
    <property type="entry name" value="Winged helix' DNA-binding domain"/>
    <property type="match status" value="1"/>
</dbReference>
<keyword evidence="3" id="KW-0238">DNA-binding</keyword>
<feature type="domain" description="HTH lysR-type" evidence="5">
    <location>
        <begin position="1"/>
        <end position="58"/>
    </location>
</feature>
<dbReference type="PANTHER" id="PTHR30126:SF40">
    <property type="entry name" value="HTH-TYPE TRANSCRIPTIONAL REGULATOR GLTR"/>
    <property type="match status" value="1"/>
</dbReference>
<evidence type="ECO:0000256" key="1">
    <source>
        <dbReference type="ARBA" id="ARBA00009437"/>
    </source>
</evidence>
<organism evidence="6 7">
    <name type="scientific">Pseudomonas corrugata</name>
    <dbReference type="NCBI Taxonomy" id="47879"/>
    <lineage>
        <taxon>Bacteria</taxon>
        <taxon>Pseudomonadati</taxon>
        <taxon>Pseudomonadota</taxon>
        <taxon>Gammaproteobacteria</taxon>
        <taxon>Pseudomonadales</taxon>
        <taxon>Pseudomonadaceae</taxon>
        <taxon>Pseudomonas</taxon>
    </lineage>
</organism>
<dbReference type="InterPro" id="IPR005119">
    <property type="entry name" value="LysR_subst-bd"/>
</dbReference>
<dbReference type="RefSeq" id="WP_175361676.1">
    <property type="nucleotide sequence ID" value="NZ_JABFMR010000002.1"/>
</dbReference>
<dbReference type="InterPro" id="IPR036388">
    <property type="entry name" value="WH-like_DNA-bd_sf"/>
</dbReference>
<dbReference type="Gene3D" id="3.40.190.10">
    <property type="entry name" value="Periplasmic binding protein-like II"/>
    <property type="match status" value="2"/>
</dbReference>
<dbReference type="InterPro" id="IPR036390">
    <property type="entry name" value="WH_DNA-bd_sf"/>
</dbReference>
<dbReference type="PROSITE" id="PS50931">
    <property type="entry name" value="HTH_LYSR"/>
    <property type="match status" value="1"/>
</dbReference>
<reference evidence="6 7" key="1">
    <citation type="journal article" date="2020" name="Front. Plant Sci.">
        <title>Isolation of Rhizosphere Bacteria That Improve Quality and Water Stress Tolerance in Greenhouse Ornamentals.</title>
        <authorList>
            <person name="Nordstedt N.P."/>
            <person name="Jones M.L."/>
        </authorList>
    </citation>
    <scope>NUCLEOTIDE SEQUENCE [LARGE SCALE GENOMIC DNA]</scope>
    <source>
        <strain evidence="6 7">C7D2</strain>
    </source>
</reference>
<proteinExistence type="inferred from homology"/>
<dbReference type="PANTHER" id="PTHR30126">
    <property type="entry name" value="HTH-TYPE TRANSCRIPTIONAL REGULATOR"/>
    <property type="match status" value="1"/>
</dbReference>
<sequence>MEFSQLAMFKAVADQGSIVRAAEFLHCVPSNITNRIKLLERELGVSLFIRKGRGLVISPSGRLFLDYTNKILSLCQESQRALDSAAAPSGSLKIGAIESSATGRLPRLLAKYHQLYPLVQMQFSTGDWSQLLSDVVGHKLDGAIIAVKPEHPDIASAEIYKEELVLIASATAGRISEPQDLSGMDIFMWPEGCPYRGALENWLRMHEVSSSITNIASYGTILGCVSSGAGVSLVPRGMFEQFKNIGSISGYVFDDLLPVQNYFVWNENIEVYSARDKIGELLMKEFNAVDE</sequence>